<organism evidence="3 4">
    <name type="scientific">Parahaliea aestuarii</name>
    <dbReference type="NCBI Taxonomy" id="1852021"/>
    <lineage>
        <taxon>Bacteria</taxon>
        <taxon>Pseudomonadati</taxon>
        <taxon>Pseudomonadota</taxon>
        <taxon>Gammaproteobacteria</taxon>
        <taxon>Cellvibrionales</taxon>
        <taxon>Halieaceae</taxon>
        <taxon>Parahaliea</taxon>
    </lineage>
</organism>
<feature type="domain" description="YcgL" evidence="2">
    <location>
        <begin position="3"/>
        <end position="87"/>
    </location>
</feature>
<comment type="caution">
    <text evidence="3">The sequence shown here is derived from an EMBL/GenBank/DDBJ whole genome shotgun (WGS) entry which is preliminary data.</text>
</comment>
<dbReference type="Pfam" id="PF05166">
    <property type="entry name" value="YcgL"/>
    <property type="match status" value="1"/>
</dbReference>
<evidence type="ECO:0000313" key="3">
    <source>
        <dbReference type="EMBL" id="TXS93191.1"/>
    </source>
</evidence>
<reference evidence="3 4" key="1">
    <citation type="submission" date="2019-08" db="EMBL/GenBank/DDBJ databases">
        <title>Parahaliea maris sp. nov., isolated from the surface seawater.</title>
        <authorList>
            <person name="Liu Y."/>
        </authorList>
    </citation>
    <scope>NUCLEOTIDE SEQUENCE [LARGE SCALE GENOMIC DNA]</scope>
    <source>
        <strain evidence="3 4">S2-26</strain>
    </source>
</reference>
<dbReference type="Proteomes" id="UP000321933">
    <property type="component" value="Unassembled WGS sequence"/>
</dbReference>
<dbReference type="Gene3D" id="3.10.510.20">
    <property type="entry name" value="YcgL domain"/>
    <property type="match status" value="1"/>
</dbReference>
<sequence length="90" mass="10344">MKRLCEIFRSSRKPETYLYVDRARGLEDVPEELLQQFGEPVPVMVLLLGPDRKLARANAADVLAKIEQQGFYLQMPPTEAELLRRERADG</sequence>
<proteinExistence type="inferred from homology"/>
<dbReference type="RefSeq" id="WP_148063127.1">
    <property type="nucleotide sequence ID" value="NZ_VRYZ01000002.1"/>
</dbReference>
<dbReference type="PANTHER" id="PTHR38109:SF1">
    <property type="entry name" value="PROTEIN YCGL"/>
    <property type="match status" value="1"/>
</dbReference>
<keyword evidence="4" id="KW-1185">Reference proteome</keyword>
<name>A0A5C9A1F6_9GAMM</name>
<evidence type="ECO:0000313" key="4">
    <source>
        <dbReference type="Proteomes" id="UP000321933"/>
    </source>
</evidence>
<dbReference type="SUPFAM" id="SSF160191">
    <property type="entry name" value="YcgL-like"/>
    <property type="match status" value="1"/>
</dbReference>
<evidence type="ECO:0000256" key="1">
    <source>
        <dbReference type="HAMAP-Rule" id="MF_01866"/>
    </source>
</evidence>
<evidence type="ECO:0000259" key="2">
    <source>
        <dbReference type="PROSITE" id="PS51648"/>
    </source>
</evidence>
<dbReference type="InterPro" id="IPR027354">
    <property type="entry name" value="YcgL_dom"/>
</dbReference>
<protein>
    <recommendedName>
        <fullName evidence="1">YcgL domain-containing protein FVW59_04890</fullName>
    </recommendedName>
</protein>
<dbReference type="HAMAP" id="MF_01866">
    <property type="entry name" value="UPF0745"/>
    <property type="match status" value="1"/>
</dbReference>
<dbReference type="EMBL" id="VRYZ01000002">
    <property type="protein sequence ID" value="TXS93191.1"/>
    <property type="molecule type" value="Genomic_DNA"/>
</dbReference>
<accession>A0A5C9A1F6</accession>
<dbReference type="InterPro" id="IPR038068">
    <property type="entry name" value="YcgL-like_sf"/>
</dbReference>
<dbReference type="PANTHER" id="PTHR38109">
    <property type="entry name" value="PROTEIN YCGL"/>
    <property type="match status" value="1"/>
</dbReference>
<dbReference type="AlphaFoldDB" id="A0A5C9A1F6"/>
<gene>
    <name evidence="3" type="ORF">FVW59_04890</name>
</gene>
<dbReference type="PROSITE" id="PS51648">
    <property type="entry name" value="YCGL"/>
    <property type="match status" value="1"/>
</dbReference>
<dbReference type="OrthoDB" id="7062382at2"/>